<protein>
    <submittedName>
        <fullName evidence="3">Uncharacterized protein</fullName>
    </submittedName>
</protein>
<feature type="region of interest" description="Disordered" evidence="1">
    <location>
        <begin position="180"/>
        <end position="201"/>
    </location>
</feature>
<keyword evidence="2" id="KW-0732">Signal</keyword>
<dbReference type="AlphaFoldDB" id="A0A9P4TA67"/>
<feature type="signal peptide" evidence="2">
    <location>
        <begin position="1"/>
        <end position="17"/>
    </location>
</feature>
<dbReference type="EMBL" id="SWKU01000018">
    <property type="protein sequence ID" value="KAF2998963.1"/>
    <property type="molecule type" value="Genomic_DNA"/>
</dbReference>
<proteinExistence type="predicted"/>
<keyword evidence="4" id="KW-1185">Reference proteome</keyword>
<feature type="chain" id="PRO_5040202697" evidence="2">
    <location>
        <begin position="18"/>
        <end position="229"/>
    </location>
</feature>
<evidence type="ECO:0000256" key="2">
    <source>
        <dbReference type="SAM" id="SignalP"/>
    </source>
</evidence>
<dbReference type="Proteomes" id="UP000801428">
    <property type="component" value="Unassembled WGS sequence"/>
</dbReference>
<accession>A0A9P4TA67</accession>
<sequence length="229" mass="22126">MKSSIALFGLAATVAVASPDPQITARAQLGKRQSDPALLGYISESGASSFSDARSCDFPATLSSSGSLAQCCSGSDCVFWSSCSAGTLFAQSTSLRCDQGFCNTAVLVPTPGAKSGESYLGCWATSLGQDAFTIVKDAGSALATPTAAASESDASASSASSASASASVSAASSARSASAKSSTSGTAASSGTATQSSTGTATSSGAAVANAAKPLTGVFGLVAMLFGVL</sequence>
<evidence type="ECO:0000256" key="1">
    <source>
        <dbReference type="SAM" id="MobiDB-lite"/>
    </source>
</evidence>
<organism evidence="3 4">
    <name type="scientific">Curvularia kusanoi</name>
    <name type="common">Cochliobolus kusanoi</name>
    <dbReference type="NCBI Taxonomy" id="90978"/>
    <lineage>
        <taxon>Eukaryota</taxon>
        <taxon>Fungi</taxon>
        <taxon>Dikarya</taxon>
        <taxon>Ascomycota</taxon>
        <taxon>Pezizomycotina</taxon>
        <taxon>Dothideomycetes</taxon>
        <taxon>Pleosporomycetidae</taxon>
        <taxon>Pleosporales</taxon>
        <taxon>Pleosporineae</taxon>
        <taxon>Pleosporaceae</taxon>
        <taxon>Curvularia</taxon>
    </lineage>
</organism>
<dbReference type="OrthoDB" id="3791842at2759"/>
<reference evidence="3" key="1">
    <citation type="submission" date="2019-04" db="EMBL/GenBank/DDBJ databases">
        <title>Sequencing of skin fungus with MAO and IRED activity.</title>
        <authorList>
            <person name="Marsaioli A.J."/>
            <person name="Bonatto J.M.C."/>
            <person name="Reis Junior O."/>
        </authorList>
    </citation>
    <scope>NUCLEOTIDE SEQUENCE</scope>
    <source>
        <strain evidence="3">30M1</strain>
    </source>
</reference>
<comment type="caution">
    <text evidence="3">The sequence shown here is derived from an EMBL/GenBank/DDBJ whole genome shotgun (WGS) entry which is preliminary data.</text>
</comment>
<gene>
    <name evidence="3" type="ORF">E8E13_007107</name>
</gene>
<evidence type="ECO:0000313" key="3">
    <source>
        <dbReference type="EMBL" id="KAF2998963.1"/>
    </source>
</evidence>
<name>A0A9P4TA67_CURKU</name>
<evidence type="ECO:0000313" key="4">
    <source>
        <dbReference type="Proteomes" id="UP000801428"/>
    </source>
</evidence>